<proteinExistence type="predicted"/>
<organism evidence="1 2">
    <name type="scientific">Caballeronia sordidicola</name>
    <name type="common">Burkholderia sordidicola</name>
    <dbReference type="NCBI Taxonomy" id="196367"/>
    <lineage>
        <taxon>Bacteria</taxon>
        <taxon>Pseudomonadati</taxon>
        <taxon>Pseudomonadota</taxon>
        <taxon>Betaproteobacteria</taxon>
        <taxon>Burkholderiales</taxon>
        <taxon>Burkholderiaceae</taxon>
        <taxon>Caballeronia</taxon>
    </lineage>
</organism>
<gene>
    <name evidence="1" type="ORF">AWB64_01009</name>
</gene>
<name>A0A158FAG9_CABSO</name>
<dbReference type="Proteomes" id="UP000054893">
    <property type="component" value="Unassembled WGS sequence"/>
</dbReference>
<accession>A0A158FAG9</accession>
<protein>
    <submittedName>
        <fullName evidence="1">Uncharacterized protein</fullName>
    </submittedName>
</protein>
<sequence length="93" mass="10350">MLQHGSIAEVAEGFLEHSGVLLNDTCERNHEDDAVETVCDSAIECERQRRQHLSAARWDRQRKHANAIVCMRSGVREDLGASCVDGIDDLECA</sequence>
<evidence type="ECO:0000313" key="1">
    <source>
        <dbReference type="EMBL" id="SAL16633.1"/>
    </source>
</evidence>
<dbReference type="AlphaFoldDB" id="A0A158FAG9"/>
<dbReference type="EMBL" id="FCOC02000002">
    <property type="protein sequence ID" value="SAL16633.1"/>
    <property type="molecule type" value="Genomic_DNA"/>
</dbReference>
<reference evidence="1 2" key="1">
    <citation type="submission" date="2016-01" db="EMBL/GenBank/DDBJ databases">
        <authorList>
            <person name="Oliw E.H."/>
        </authorList>
    </citation>
    <scope>NUCLEOTIDE SEQUENCE [LARGE SCALE GENOMIC DNA]</scope>
    <source>
        <strain evidence="1">LMG 22029</strain>
    </source>
</reference>
<evidence type="ECO:0000313" key="2">
    <source>
        <dbReference type="Proteomes" id="UP000054893"/>
    </source>
</evidence>